<feature type="domain" description="ABC transporter" evidence="4">
    <location>
        <begin position="4"/>
        <end position="252"/>
    </location>
</feature>
<dbReference type="InterPro" id="IPR003439">
    <property type="entry name" value="ABC_transporter-like_ATP-bd"/>
</dbReference>
<dbReference type="RefSeq" id="WP_344203618.1">
    <property type="nucleotide sequence ID" value="NZ_BAAAME010000005.1"/>
</dbReference>
<dbReference type="Proteomes" id="UP001501057">
    <property type="component" value="Unassembled WGS sequence"/>
</dbReference>
<sequence length="254" mass="26866">MSELSVSGLTLKFGGVTALDDVDLTAGDGAITALVGPNGAGKSSLFNCITGLYRPQAGRIHYGEHALIGLKPSRVARLGIARTFQNIAFVPALSVVENVMLAAAVTDPVMPWRSALRWPSERRGERAIRDRAMAQLERLGLGAVAQDDVDGLSFGTRKRIELARALMADPTLLLVDEPAGGLNEAEVAELGELLRTLNAESGTTILLVEHHMGFVMSTAHRVVVLDGGRRIADGTPAEVSHDPAVIRAYLGTAA</sequence>
<accession>A0ABP4WB11</accession>
<reference evidence="6" key="1">
    <citation type="journal article" date="2019" name="Int. J. Syst. Evol. Microbiol.">
        <title>The Global Catalogue of Microorganisms (GCM) 10K type strain sequencing project: providing services to taxonomists for standard genome sequencing and annotation.</title>
        <authorList>
            <consortium name="The Broad Institute Genomics Platform"/>
            <consortium name="The Broad Institute Genome Sequencing Center for Infectious Disease"/>
            <person name="Wu L."/>
            <person name="Ma J."/>
        </authorList>
    </citation>
    <scope>NUCLEOTIDE SEQUENCE [LARGE SCALE GENOMIC DNA]</scope>
    <source>
        <strain evidence="6">JCM 13518</strain>
    </source>
</reference>
<dbReference type="EMBL" id="BAAAME010000005">
    <property type="protein sequence ID" value="GAA1750490.1"/>
    <property type="molecule type" value="Genomic_DNA"/>
</dbReference>
<dbReference type="PANTHER" id="PTHR45772">
    <property type="entry name" value="CONSERVED COMPONENT OF ABC TRANSPORTER FOR NATURAL AMINO ACIDS-RELATED"/>
    <property type="match status" value="1"/>
</dbReference>
<dbReference type="InterPro" id="IPR032823">
    <property type="entry name" value="BCA_ABC_TP_C"/>
</dbReference>
<evidence type="ECO:0000256" key="2">
    <source>
        <dbReference type="ARBA" id="ARBA00022741"/>
    </source>
</evidence>
<dbReference type="Gene3D" id="3.40.50.300">
    <property type="entry name" value="P-loop containing nucleotide triphosphate hydrolases"/>
    <property type="match status" value="1"/>
</dbReference>
<organism evidence="5 6">
    <name type="scientific">Aeromicrobium alkaliterrae</name>
    <dbReference type="NCBI Taxonomy" id="302168"/>
    <lineage>
        <taxon>Bacteria</taxon>
        <taxon>Bacillati</taxon>
        <taxon>Actinomycetota</taxon>
        <taxon>Actinomycetes</taxon>
        <taxon>Propionibacteriales</taxon>
        <taxon>Nocardioidaceae</taxon>
        <taxon>Aeromicrobium</taxon>
    </lineage>
</organism>
<dbReference type="SMART" id="SM00382">
    <property type="entry name" value="AAA"/>
    <property type="match status" value="1"/>
</dbReference>
<evidence type="ECO:0000256" key="3">
    <source>
        <dbReference type="ARBA" id="ARBA00022840"/>
    </source>
</evidence>
<evidence type="ECO:0000313" key="5">
    <source>
        <dbReference type="EMBL" id="GAA1750490.1"/>
    </source>
</evidence>
<evidence type="ECO:0000256" key="1">
    <source>
        <dbReference type="ARBA" id="ARBA00022448"/>
    </source>
</evidence>
<dbReference type="InterPro" id="IPR051120">
    <property type="entry name" value="ABC_AA/LPS_Transport"/>
</dbReference>
<name>A0ABP4WB11_9ACTN</name>
<proteinExistence type="predicted"/>
<protein>
    <submittedName>
        <fullName evidence="5">ABC transporter ATP-binding protein</fullName>
    </submittedName>
</protein>
<keyword evidence="6" id="KW-1185">Reference proteome</keyword>
<dbReference type="PROSITE" id="PS50893">
    <property type="entry name" value="ABC_TRANSPORTER_2"/>
    <property type="match status" value="1"/>
</dbReference>
<dbReference type="Pfam" id="PF00005">
    <property type="entry name" value="ABC_tran"/>
    <property type="match status" value="1"/>
</dbReference>
<dbReference type="InterPro" id="IPR003593">
    <property type="entry name" value="AAA+_ATPase"/>
</dbReference>
<comment type="caution">
    <text evidence="5">The sequence shown here is derived from an EMBL/GenBank/DDBJ whole genome shotgun (WGS) entry which is preliminary data.</text>
</comment>
<dbReference type="CDD" id="cd03219">
    <property type="entry name" value="ABC_Mj1267_LivG_branched"/>
    <property type="match status" value="1"/>
</dbReference>
<dbReference type="InterPro" id="IPR027417">
    <property type="entry name" value="P-loop_NTPase"/>
</dbReference>
<evidence type="ECO:0000259" key="4">
    <source>
        <dbReference type="PROSITE" id="PS50893"/>
    </source>
</evidence>
<evidence type="ECO:0000313" key="6">
    <source>
        <dbReference type="Proteomes" id="UP001501057"/>
    </source>
</evidence>
<dbReference type="Pfam" id="PF12399">
    <property type="entry name" value="BCA_ABC_TP_C"/>
    <property type="match status" value="1"/>
</dbReference>
<dbReference type="SUPFAM" id="SSF52540">
    <property type="entry name" value="P-loop containing nucleoside triphosphate hydrolases"/>
    <property type="match status" value="1"/>
</dbReference>
<keyword evidence="2" id="KW-0547">Nucleotide-binding</keyword>
<keyword evidence="3 5" id="KW-0067">ATP-binding</keyword>
<dbReference type="GO" id="GO:0005524">
    <property type="term" value="F:ATP binding"/>
    <property type="evidence" value="ECO:0007669"/>
    <property type="project" value="UniProtKB-KW"/>
</dbReference>
<gene>
    <name evidence="5" type="ORF">GCM10009710_33010</name>
</gene>
<keyword evidence="1" id="KW-0813">Transport</keyword>